<evidence type="ECO:0000256" key="5">
    <source>
        <dbReference type="ARBA" id="ARBA00023163"/>
    </source>
</evidence>
<dbReference type="Pfam" id="PF08220">
    <property type="entry name" value="HTH_DeoR"/>
    <property type="match status" value="1"/>
</dbReference>
<dbReference type="Pfam" id="PF00455">
    <property type="entry name" value="DeoRC"/>
    <property type="match status" value="1"/>
</dbReference>
<dbReference type="SUPFAM" id="SSF100950">
    <property type="entry name" value="NagB/RpiA/CoA transferase-like"/>
    <property type="match status" value="1"/>
</dbReference>
<dbReference type="SMART" id="SM00420">
    <property type="entry name" value="HTH_DEOR"/>
    <property type="match status" value="1"/>
</dbReference>
<feature type="domain" description="HTH deoR-type" evidence="7">
    <location>
        <begin position="9"/>
        <end position="64"/>
    </location>
</feature>
<evidence type="ECO:0000259" key="7">
    <source>
        <dbReference type="PROSITE" id="PS51000"/>
    </source>
</evidence>
<evidence type="ECO:0000313" key="10">
    <source>
        <dbReference type="Proteomes" id="UP001596527"/>
    </source>
</evidence>
<keyword evidence="2" id="KW-0678">Repressor</keyword>
<comment type="caution">
    <text evidence="8">The sequence shown here is derived from an EMBL/GenBank/DDBJ whole genome shotgun (WGS) entry which is preliminary data.</text>
</comment>
<evidence type="ECO:0000256" key="6">
    <source>
        <dbReference type="ARBA" id="ARBA00024937"/>
    </source>
</evidence>
<dbReference type="Gene3D" id="3.40.50.1360">
    <property type="match status" value="1"/>
</dbReference>
<dbReference type="PANTHER" id="PTHR30363">
    <property type="entry name" value="HTH-TYPE TRANSCRIPTIONAL REGULATOR SRLR-RELATED"/>
    <property type="match status" value="1"/>
</dbReference>
<organism evidence="8 10">
    <name type="scientific">Schaalia naturae</name>
    <dbReference type="NCBI Taxonomy" id="635203"/>
    <lineage>
        <taxon>Bacteria</taxon>
        <taxon>Bacillati</taxon>
        <taxon>Actinomycetota</taxon>
        <taxon>Actinomycetes</taxon>
        <taxon>Actinomycetales</taxon>
        <taxon>Actinomycetaceae</taxon>
        <taxon>Schaalia</taxon>
    </lineage>
</organism>
<reference evidence="8" key="1">
    <citation type="journal article" date="2014" name="Int. J. Syst. Evol. Microbiol.">
        <title>Complete genome of a new Firmicutes species belonging to the dominant human colonic microbiota ('Ruminococcus bicirculans') reveals two chromosomes and a selective capacity to utilize plant glucans.</title>
        <authorList>
            <consortium name="NISC Comparative Sequencing Program"/>
            <person name="Wegmann U."/>
            <person name="Louis P."/>
            <person name="Goesmann A."/>
            <person name="Henrissat B."/>
            <person name="Duncan S.H."/>
            <person name="Flint H.J."/>
        </authorList>
    </citation>
    <scope>NUCLEOTIDE SEQUENCE</scope>
    <source>
        <strain evidence="8">CCUG 56698</strain>
    </source>
</reference>
<keyword evidence="3" id="KW-0805">Transcription regulation</keyword>
<dbReference type="InterPro" id="IPR036388">
    <property type="entry name" value="WH-like_DNA-bd_sf"/>
</dbReference>
<reference evidence="10" key="2">
    <citation type="journal article" date="2019" name="Int. J. Syst. Evol. Microbiol.">
        <title>The Global Catalogue of Microorganisms (GCM) 10K type strain sequencing project: providing services to taxonomists for standard genome sequencing and annotation.</title>
        <authorList>
            <consortium name="The Broad Institute Genomics Platform"/>
            <consortium name="The Broad Institute Genome Sequencing Center for Infectious Disease"/>
            <person name="Wu L."/>
            <person name="Ma J."/>
        </authorList>
    </citation>
    <scope>NUCLEOTIDE SEQUENCE [LARGE SCALE GENOMIC DNA]</scope>
    <source>
        <strain evidence="10">CCUG 56698</strain>
    </source>
</reference>
<keyword evidence="4 8" id="KW-0238">DNA-binding</keyword>
<dbReference type="EMBL" id="JBHTEF010000001">
    <property type="protein sequence ID" value="MFC7579646.1"/>
    <property type="molecule type" value="Genomic_DNA"/>
</dbReference>
<dbReference type="EMBL" id="JBHTEF010000001">
    <property type="protein sequence ID" value="MFC7582234.1"/>
    <property type="molecule type" value="Genomic_DNA"/>
</dbReference>
<evidence type="ECO:0000256" key="1">
    <source>
        <dbReference type="ARBA" id="ARBA00021390"/>
    </source>
</evidence>
<evidence type="ECO:0000256" key="4">
    <source>
        <dbReference type="ARBA" id="ARBA00023125"/>
    </source>
</evidence>
<proteinExistence type="predicted"/>
<dbReference type="RefSeq" id="WP_380971048.1">
    <property type="nucleotide sequence ID" value="NZ_JBHTEF010000001.1"/>
</dbReference>
<keyword evidence="5" id="KW-0804">Transcription</keyword>
<name>A0ABW2SHQ5_9ACTO</name>
<comment type="function">
    <text evidence="6">Repressor of the lactose catabolism operon. Galactose-6-phosphate is the inducer.</text>
</comment>
<dbReference type="InterPro" id="IPR014036">
    <property type="entry name" value="DeoR-like_C"/>
</dbReference>
<dbReference type="SMART" id="SM01134">
    <property type="entry name" value="DeoRC"/>
    <property type="match status" value="1"/>
</dbReference>
<dbReference type="PROSITE" id="PS51000">
    <property type="entry name" value="HTH_DEOR_2"/>
    <property type="match status" value="1"/>
</dbReference>
<dbReference type="SUPFAM" id="SSF46785">
    <property type="entry name" value="Winged helix' DNA-binding domain"/>
    <property type="match status" value="1"/>
</dbReference>
<dbReference type="InterPro" id="IPR036390">
    <property type="entry name" value="WH_DNA-bd_sf"/>
</dbReference>
<dbReference type="Gene3D" id="1.10.10.10">
    <property type="entry name" value="Winged helix-like DNA-binding domain superfamily/Winged helix DNA-binding domain"/>
    <property type="match status" value="1"/>
</dbReference>
<reference evidence="8" key="3">
    <citation type="submission" date="2024-09" db="EMBL/GenBank/DDBJ databases">
        <authorList>
            <person name="Sun Q."/>
            <person name="Mori K."/>
        </authorList>
    </citation>
    <scope>NUCLEOTIDE SEQUENCE</scope>
    <source>
        <strain evidence="8">CCUG 56698</strain>
    </source>
</reference>
<gene>
    <name evidence="8" type="ORF">ACFQWG_00145</name>
    <name evidence="9" type="ORF">ACFQWG_13655</name>
</gene>
<dbReference type="InterPro" id="IPR050313">
    <property type="entry name" value="Carb_Metab_HTH_regulators"/>
</dbReference>
<dbReference type="InterPro" id="IPR018356">
    <property type="entry name" value="Tscrpt_reg_HTH_DeoR_CS"/>
</dbReference>
<protein>
    <recommendedName>
        <fullName evidence="1">Lactose phosphotransferase system repressor</fullName>
    </recommendedName>
</protein>
<keyword evidence="10" id="KW-1185">Reference proteome</keyword>
<sequence>MSETAQRLPAGRKAEVASAVSELGQVTVTELADRFAVSVDTIRRDLDQLDAEGLVIRTRGGAMSLSAVPWHDTGLDDRSRLRPTEKDAIGQLAGTLVPDGAVLFINAGTTTLAAVRHLSRRRELIIATNNLRIPLEISPDCCRDLYVLGGQVRLSGAVAIGPVTFTNPLTGTEVDIRVDLALLGVGAVDAENGFSTSNLSEASMIAEMAARAKKVAVLADSTKFGKSLFAAIGGLSMADYLITNAAPDRLLAEALKAHNVEVLYPSDGDGS</sequence>
<evidence type="ECO:0000256" key="2">
    <source>
        <dbReference type="ARBA" id="ARBA00022491"/>
    </source>
</evidence>
<dbReference type="PRINTS" id="PR00037">
    <property type="entry name" value="HTHLACR"/>
</dbReference>
<evidence type="ECO:0000313" key="8">
    <source>
        <dbReference type="EMBL" id="MFC7579646.1"/>
    </source>
</evidence>
<dbReference type="PANTHER" id="PTHR30363:SF4">
    <property type="entry name" value="GLYCEROL-3-PHOSPHATE REGULON REPRESSOR"/>
    <property type="match status" value="1"/>
</dbReference>
<dbReference type="InterPro" id="IPR037171">
    <property type="entry name" value="NagB/RpiA_transferase-like"/>
</dbReference>
<evidence type="ECO:0000313" key="9">
    <source>
        <dbReference type="EMBL" id="MFC7582234.1"/>
    </source>
</evidence>
<accession>A0ABW2SHQ5</accession>
<dbReference type="PROSITE" id="PS00894">
    <property type="entry name" value="HTH_DEOR_1"/>
    <property type="match status" value="1"/>
</dbReference>
<dbReference type="GO" id="GO:0003677">
    <property type="term" value="F:DNA binding"/>
    <property type="evidence" value="ECO:0007669"/>
    <property type="project" value="UniProtKB-KW"/>
</dbReference>
<dbReference type="Proteomes" id="UP001596527">
    <property type="component" value="Unassembled WGS sequence"/>
</dbReference>
<dbReference type="InterPro" id="IPR001034">
    <property type="entry name" value="DeoR_HTH"/>
</dbReference>
<evidence type="ECO:0000256" key="3">
    <source>
        <dbReference type="ARBA" id="ARBA00023015"/>
    </source>
</evidence>